<keyword evidence="2" id="KW-1185">Reference proteome</keyword>
<dbReference type="Proteomes" id="UP001152747">
    <property type="component" value="Unassembled WGS sequence"/>
</dbReference>
<accession>A0A9P1N9I0</accession>
<reference evidence="1" key="1">
    <citation type="submission" date="2022-11" db="EMBL/GenBank/DDBJ databases">
        <authorList>
            <person name="Kikuchi T."/>
        </authorList>
    </citation>
    <scope>NUCLEOTIDE SEQUENCE</scope>
    <source>
        <strain evidence="1">PS1010</strain>
    </source>
</reference>
<dbReference type="EMBL" id="CANHGI010000006">
    <property type="protein sequence ID" value="CAI5456041.1"/>
    <property type="molecule type" value="Genomic_DNA"/>
</dbReference>
<organism evidence="1 2">
    <name type="scientific">Caenorhabditis angaria</name>
    <dbReference type="NCBI Taxonomy" id="860376"/>
    <lineage>
        <taxon>Eukaryota</taxon>
        <taxon>Metazoa</taxon>
        <taxon>Ecdysozoa</taxon>
        <taxon>Nematoda</taxon>
        <taxon>Chromadorea</taxon>
        <taxon>Rhabditida</taxon>
        <taxon>Rhabditina</taxon>
        <taxon>Rhabditomorpha</taxon>
        <taxon>Rhabditoidea</taxon>
        <taxon>Rhabditidae</taxon>
        <taxon>Peloderinae</taxon>
        <taxon>Caenorhabditis</taxon>
    </lineage>
</organism>
<sequence length="136" mass="16164">MSASNVQSVSPDMERVLNMLKVTTKLQKTVPNRALTTEQLEVKMFLSNFVYTMMREIIDHGIVEEKMQLRFLDQVRQIKDYVQGILCSRSFLERQTHLFQHLPLYLYPFNDNLKRELEEYKYSATYIAAMRTVVNY</sequence>
<dbReference type="AlphaFoldDB" id="A0A9P1N9I0"/>
<protein>
    <submittedName>
        <fullName evidence="1">Uncharacterized protein</fullName>
    </submittedName>
</protein>
<name>A0A9P1N9I0_9PELO</name>
<comment type="caution">
    <text evidence="1">The sequence shown here is derived from an EMBL/GenBank/DDBJ whole genome shotgun (WGS) entry which is preliminary data.</text>
</comment>
<evidence type="ECO:0000313" key="2">
    <source>
        <dbReference type="Proteomes" id="UP001152747"/>
    </source>
</evidence>
<evidence type="ECO:0000313" key="1">
    <source>
        <dbReference type="EMBL" id="CAI5456041.1"/>
    </source>
</evidence>
<gene>
    <name evidence="1" type="ORF">CAMP_LOCUS18678</name>
</gene>
<proteinExistence type="predicted"/>